<feature type="compositionally biased region" description="Polar residues" evidence="1">
    <location>
        <begin position="511"/>
        <end position="532"/>
    </location>
</feature>
<reference evidence="2" key="1">
    <citation type="submission" date="2018-05" db="EMBL/GenBank/DDBJ databases">
        <authorList>
            <person name="Lanie J.A."/>
            <person name="Ng W.-L."/>
            <person name="Kazmierczak K.M."/>
            <person name="Andrzejewski T.M."/>
            <person name="Davidsen T.M."/>
            <person name="Wayne K.J."/>
            <person name="Tettelin H."/>
            <person name="Glass J.I."/>
            <person name="Rusch D."/>
            <person name="Podicherti R."/>
            <person name="Tsui H.-C.T."/>
            <person name="Winkler M.E."/>
        </authorList>
    </citation>
    <scope>NUCLEOTIDE SEQUENCE</scope>
</reference>
<name>A0A382C3J3_9ZZZZ</name>
<evidence type="ECO:0000256" key="1">
    <source>
        <dbReference type="SAM" id="MobiDB-lite"/>
    </source>
</evidence>
<dbReference type="EMBL" id="UINC01032353">
    <property type="protein sequence ID" value="SVB19873.1"/>
    <property type="molecule type" value="Genomic_DNA"/>
</dbReference>
<feature type="non-terminal residue" evidence="2">
    <location>
        <position position="532"/>
    </location>
</feature>
<evidence type="ECO:0000313" key="2">
    <source>
        <dbReference type="EMBL" id="SVB19873.1"/>
    </source>
</evidence>
<accession>A0A382C3J3</accession>
<feature type="region of interest" description="Disordered" evidence="1">
    <location>
        <begin position="509"/>
        <end position="532"/>
    </location>
</feature>
<organism evidence="2">
    <name type="scientific">marine metagenome</name>
    <dbReference type="NCBI Taxonomy" id="408172"/>
    <lineage>
        <taxon>unclassified sequences</taxon>
        <taxon>metagenomes</taxon>
        <taxon>ecological metagenomes</taxon>
    </lineage>
</organism>
<proteinExistence type="predicted"/>
<gene>
    <name evidence="2" type="ORF">METZ01_LOCUS172727</name>
</gene>
<sequence>MKKHYYLLLTILITSLSFGQIASDDFTYSDGSLVGNGAWVNHSGNAGDLLVSSGQVVVQHGTPSEDANLPFTPVSGVLYFGIDFSVSSSSDIPGSDNEYFAHFKDDGNGFRARLDVVPGTGGGNYTVGISSSGSTADVVWGTDLTFGVTYRAIAKYDQDSGLAELWIDASSSGDTSISGTADGATSIESFALRQSDSNNNETITVDNLIVGQTFAEVLGASTSTQVTIGTGTVENEELPIQPYYGYSYSQVIYTAAEIGVAGAINSVTYSANSATTLANSGDWVVYMGTTSSSSFSSTSDWVDVANMTQVFDGTVSPDGSGNVLVTLDTAFDYDGASNLVIAVDENTSGYDSTTHDFYCTGASETRGLVYYSDSTNPDPASPVAGQTRDYIANVVLDITESGASPASASWTVSVSGTDATVSVTVNNFTVAAAGGGGDGHWHYTIDGGSTVMVYDTNDLVLTGLTDGEHTLVAWLVDDNHTALNPAVEQTTTFWTFSNDECSGAIAISDGEQISSDTSNATDSGDNSSNDLW</sequence>
<protein>
    <submittedName>
        <fullName evidence="2">Uncharacterized protein</fullName>
    </submittedName>
</protein>
<dbReference type="AlphaFoldDB" id="A0A382C3J3"/>